<dbReference type="PIRSF" id="PIRSF015665">
    <property type="entry name" value="CHOPT"/>
    <property type="match status" value="1"/>
</dbReference>
<evidence type="ECO:0000256" key="7">
    <source>
        <dbReference type="ARBA" id="ARBA00023136"/>
    </source>
</evidence>
<comment type="similarity">
    <text evidence="3 13">Belongs to the CDP-alcohol phosphatidyltransferase class-I family.</text>
</comment>
<comment type="subcellular location">
    <subcellularLocation>
        <location evidence="2">Endomembrane system</location>
        <topology evidence="2">Multi-pass membrane protein</topology>
    </subcellularLocation>
</comment>
<evidence type="ECO:0000256" key="10">
    <source>
        <dbReference type="ARBA" id="ARBA00037890"/>
    </source>
</evidence>
<dbReference type="PANTHER" id="PTHR10414">
    <property type="entry name" value="ETHANOLAMINEPHOSPHOTRANSFERASE"/>
    <property type="match status" value="1"/>
</dbReference>
<dbReference type="EC" id="2.7.8.2" evidence="11"/>
<evidence type="ECO:0000313" key="16">
    <source>
        <dbReference type="Proteomes" id="UP000030161"/>
    </source>
</evidence>
<protein>
    <recommendedName>
        <fullName evidence="11">diacylglycerol cholinephosphotransferase</fullName>
        <ecNumber evidence="11">2.7.8.2</ecNumber>
    </recommendedName>
</protein>
<evidence type="ECO:0000256" key="14">
    <source>
        <dbReference type="SAM" id="Phobius"/>
    </source>
</evidence>
<evidence type="ECO:0000256" key="8">
    <source>
        <dbReference type="ARBA" id="ARBA00023209"/>
    </source>
</evidence>
<dbReference type="InterPro" id="IPR000462">
    <property type="entry name" value="CDP-OH_P_trans"/>
</dbReference>
<keyword evidence="5 14" id="KW-0812">Transmembrane</keyword>
<feature type="transmembrane region" description="Helical" evidence="14">
    <location>
        <begin position="274"/>
        <end position="292"/>
    </location>
</feature>
<accession>A0AB34PM16</accession>
<dbReference type="Pfam" id="PF01066">
    <property type="entry name" value="CDP-OH_P_transf"/>
    <property type="match status" value="1"/>
</dbReference>
<dbReference type="PANTHER" id="PTHR10414:SF37">
    <property type="entry name" value="BB IN A BOXCAR, ISOFORM C"/>
    <property type="match status" value="1"/>
</dbReference>
<feature type="transmembrane region" description="Helical" evidence="14">
    <location>
        <begin position="298"/>
        <end position="322"/>
    </location>
</feature>
<feature type="transmembrane region" description="Helical" evidence="14">
    <location>
        <begin position="359"/>
        <end position="379"/>
    </location>
</feature>
<evidence type="ECO:0000256" key="4">
    <source>
        <dbReference type="ARBA" id="ARBA00022679"/>
    </source>
</evidence>
<name>A0AB34PM16_CANAX</name>
<comment type="catalytic activity">
    <reaction evidence="12">
        <text>CDP-N,N-dimethylethanolamine + a 1,2-diacyl-sn-glycerol = a 1,2-diacyl-sn-glycero-3-phospho-N,N-dimethylethanolamine + CMP + H(+)</text>
        <dbReference type="Rhea" id="RHEA:33775"/>
        <dbReference type="ChEBI" id="CHEBI:15378"/>
        <dbReference type="ChEBI" id="CHEBI:17815"/>
        <dbReference type="ChEBI" id="CHEBI:60377"/>
        <dbReference type="ChEBI" id="CHEBI:64572"/>
        <dbReference type="ChEBI" id="CHEBI:65117"/>
    </reaction>
    <physiologicalReaction direction="left-to-right" evidence="12">
        <dbReference type="Rhea" id="RHEA:33776"/>
    </physiologicalReaction>
</comment>
<sequence>MGLFIPTNKLQNLKLYKYSSEDHSIISKYILKKWWNFFVQIFPLSMAPNVVTLLGLFFIIGNLMTVFYYDPYLNETQPTWCYFFYAFGLFMYQTFDGCDGCHARRTGQSGPLGELFDHSIDAINTTLGTFVFASVLKMGYGGLLLLSQFASVCNFYTSTWEEYHTHTLFLSKFSGPVEGILMICIVYIITGIFGPDIWTIDLFELNLTSLGYGYYKVDTSIIYTIIGLTSLYFNIASAMFNVSKHYKKSSTNNSTNGDKDESTKDQISQAYRGLYPFFIYYGFVFLLLWIYPQILYDYGFPLVISIGCTIAFSVGRIILAHLTLQEFPFIQYPMFVPIGQLILSKILIDIYGYGTAKVLHAISWLGCGITLGIHGIFVAEVITEITTYLDIYALSIKHKKIN</sequence>
<keyword evidence="8" id="KW-0594">Phospholipid biosynthesis</keyword>
<dbReference type="GO" id="GO:0012505">
    <property type="term" value="C:endomembrane system"/>
    <property type="evidence" value="ECO:0007669"/>
    <property type="project" value="UniProtKB-SubCell"/>
</dbReference>
<evidence type="ECO:0000256" key="12">
    <source>
        <dbReference type="ARBA" id="ARBA00051857"/>
    </source>
</evidence>
<dbReference type="Proteomes" id="UP000030161">
    <property type="component" value="Unassembled WGS sequence"/>
</dbReference>
<keyword evidence="8" id="KW-0443">Lipid metabolism</keyword>
<keyword evidence="9" id="KW-1208">Phospholipid metabolism</keyword>
<evidence type="ECO:0000256" key="6">
    <source>
        <dbReference type="ARBA" id="ARBA00022989"/>
    </source>
</evidence>
<dbReference type="PROSITE" id="PS00379">
    <property type="entry name" value="CDP_ALCOHOL_P_TRANSF"/>
    <property type="match status" value="1"/>
</dbReference>
<dbReference type="GO" id="GO:0004142">
    <property type="term" value="F:diacylglycerol cholinephosphotransferase activity"/>
    <property type="evidence" value="ECO:0007669"/>
    <property type="project" value="UniProtKB-EC"/>
</dbReference>
<keyword evidence="7 14" id="KW-0472">Membrane</keyword>
<evidence type="ECO:0000256" key="11">
    <source>
        <dbReference type="ARBA" id="ARBA00038987"/>
    </source>
</evidence>
<comment type="cofactor">
    <cofactor evidence="1">
        <name>Mg(2+)</name>
        <dbReference type="ChEBI" id="CHEBI:18420"/>
    </cofactor>
</comment>
<dbReference type="GO" id="GO:0016020">
    <property type="term" value="C:membrane"/>
    <property type="evidence" value="ECO:0007669"/>
    <property type="project" value="InterPro"/>
</dbReference>
<comment type="caution">
    <text evidence="15">The sequence shown here is derived from an EMBL/GenBank/DDBJ whole genome shotgun (WGS) entry which is preliminary data.</text>
</comment>
<feature type="transmembrane region" description="Helical" evidence="14">
    <location>
        <begin position="179"/>
        <end position="200"/>
    </location>
</feature>
<reference evidence="15 16" key="1">
    <citation type="submission" date="2013-12" db="EMBL/GenBank/DDBJ databases">
        <title>The Genome Sequence of Candida albicans P78048.</title>
        <authorList>
            <consortium name="The Broad Institute Genome Sequencing Platform"/>
            <consortium name="The Broad Institute Genome Sequencing Center for Infectious Disease"/>
            <person name="Cuomo C."/>
            <person name="Bennett R."/>
            <person name="Hirakawa M."/>
            <person name="Noverr M."/>
            <person name="Mitchell A."/>
            <person name="Young S.K."/>
            <person name="Zeng Q."/>
            <person name="Gargeya S."/>
            <person name="Fitzgerald M."/>
            <person name="Abouelleil A."/>
            <person name="Alvarado L."/>
            <person name="Berlin A.M."/>
            <person name="Chapman S.B."/>
            <person name="Dewar J."/>
            <person name="Goldberg J."/>
            <person name="Griggs A."/>
            <person name="Gujja S."/>
            <person name="Hansen M."/>
            <person name="Howarth C."/>
            <person name="Imamovic A."/>
            <person name="Larimer J."/>
            <person name="McCowan C."/>
            <person name="Murphy C."/>
            <person name="Pearson M."/>
            <person name="Priest M."/>
            <person name="Roberts A."/>
            <person name="Saif S."/>
            <person name="Shea T."/>
            <person name="Sykes S."/>
            <person name="Wortman J."/>
            <person name="Nusbaum C."/>
            <person name="Birren B."/>
        </authorList>
    </citation>
    <scope>NUCLEOTIDE SEQUENCE [LARGE SCALE GENOMIC DNA]</scope>
    <source>
        <strain evidence="15 16">P78048</strain>
    </source>
</reference>
<dbReference type="FunFam" id="1.20.120.1760:FF:000012">
    <property type="entry name" value="sn-1,2-diacylglycerol cholinephosphotransferase"/>
    <property type="match status" value="1"/>
</dbReference>
<evidence type="ECO:0000313" key="15">
    <source>
        <dbReference type="EMBL" id="KGR05230.1"/>
    </source>
</evidence>
<evidence type="ECO:0000256" key="3">
    <source>
        <dbReference type="ARBA" id="ARBA00010441"/>
    </source>
</evidence>
<keyword evidence="6 14" id="KW-1133">Transmembrane helix</keyword>
<comment type="pathway">
    <text evidence="10">Phospholipid metabolism; phosphatidylcholine biosynthesis; phosphatidylcholine from phosphocholine: step 2/2.</text>
</comment>
<proteinExistence type="inferred from homology"/>
<keyword evidence="4 13" id="KW-0808">Transferase</keyword>
<dbReference type="Gene3D" id="1.20.120.1760">
    <property type="match status" value="1"/>
</dbReference>
<gene>
    <name evidence="15" type="ORF">MG3_05225</name>
</gene>
<evidence type="ECO:0000256" key="2">
    <source>
        <dbReference type="ARBA" id="ARBA00004127"/>
    </source>
</evidence>
<evidence type="ECO:0000256" key="9">
    <source>
        <dbReference type="ARBA" id="ARBA00023264"/>
    </source>
</evidence>
<evidence type="ECO:0000256" key="1">
    <source>
        <dbReference type="ARBA" id="ARBA00001946"/>
    </source>
</evidence>
<feature type="transmembrane region" description="Helical" evidence="14">
    <location>
        <begin position="334"/>
        <end position="353"/>
    </location>
</feature>
<feature type="transmembrane region" description="Helical" evidence="14">
    <location>
        <begin position="220"/>
        <end position="240"/>
    </location>
</feature>
<dbReference type="InterPro" id="IPR048254">
    <property type="entry name" value="CDP_ALCOHOL_P_TRANSF_CS"/>
</dbReference>
<evidence type="ECO:0000256" key="5">
    <source>
        <dbReference type="ARBA" id="ARBA00022692"/>
    </source>
</evidence>
<dbReference type="InterPro" id="IPR043130">
    <property type="entry name" value="CDP-OH_PTrfase_TM_dom"/>
</dbReference>
<evidence type="ECO:0000256" key="13">
    <source>
        <dbReference type="RuleBase" id="RU003750"/>
    </source>
</evidence>
<organism evidence="15 16">
    <name type="scientific">Candida albicans P78048</name>
    <dbReference type="NCBI Taxonomy" id="1094989"/>
    <lineage>
        <taxon>Eukaryota</taxon>
        <taxon>Fungi</taxon>
        <taxon>Dikarya</taxon>
        <taxon>Ascomycota</taxon>
        <taxon>Saccharomycotina</taxon>
        <taxon>Pichiomycetes</taxon>
        <taxon>Debaryomycetaceae</taxon>
        <taxon>Candida/Lodderomyces clade</taxon>
        <taxon>Candida</taxon>
    </lineage>
</organism>
<dbReference type="InterPro" id="IPR014472">
    <property type="entry name" value="CHOPT"/>
</dbReference>
<dbReference type="AlphaFoldDB" id="A0AB34PM16"/>
<dbReference type="EMBL" id="AJIX01000040">
    <property type="protein sequence ID" value="KGR05230.1"/>
    <property type="molecule type" value="Genomic_DNA"/>
</dbReference>
<keyword evidence="8" id="KW-0444">Lipid biosynthesis</keyword>